<protein>
    <recommendedName>
        <fullName evidence="1">non-specific serine/threonine protein kinase</fullName>
        <ecNumber evidence="1">2.7.11.1</ecNumber>
    </recommendedName>
</protein>
<evidence type="ECO:0000313" key="12">
    <source>
        <dbReference type="Proteomes" id="UP001644719"/>
    </source>
</evidence>
<dbReference type="SUPFAM" id="SSF48452">
    <property type="entry name" value="TPR-like"/>
    <property type="match status" value="1"/>
</dbReference>
<dbReference type="PROSITE" id="PS00108">
    <property type="entry name" value="PROTEIN_KINASE_ST"/>
    <property type="match status" value="1"/>
</dbReference>
<dbReference type="Pfam" id="PF00069">
    <property type="entry name" value="Pkinase"/>
    <property type="match status" value="1"/>
</dbReference>
<dbReference type="Proteomes" id="UP001644719">
    <property type="component" value="Unassembled WGS sequence"/>
</dbReference>
<dbReference type="PANTHER" id="PTHR24363">
    <property type="entry name" value="SERINE/THREONINE PROTEIN KINASE"/>
    <property type="match status" value="1"/>
</dbReference>
<evidence type="ECO:0000256" key="5">
    <source>
        <dbReference type="ARBA" id="ARBA00022777"/>
    </source>
</evidence>
<gene>
    <name evidence="11" type="ORF">G5B17_13940</name>
</gene>
<evidence type="ECO:0000313" key="11">
    <source>
        <dbReference type="EMBL" id="NSG86481.1"/>
    </source>
</evidence>
<accession>A0ABX2H927</accession>
<comment type="catalytic activity">
    <reaction evidence="7">
        <text>L-threonyl-[protein] + ATP = O-phospho-L-threonyl-[protein] + ADP + H(+)</text>
        <dbReference type="Rhea" id="RHEA:46608"/>
        <dbReference type="Rhea" id="RHEA-COMP:11060"/>
        <dbReference type="Rhea" id="RHEA-COMP:11605"/>
        <dbReference type="ChEBI" id="CHEBI:15378"/>
        <dbReference type="ChEBI" id="CHEBI:30013"/>
        <dbReference type="ChEBI" id="CHEBI:30616"/>
        <dbReference type="ChEBI" id="CHEBI:61977"/>
        <dbReference type="ChEBI" id="CHEBI:456216"/>
        <dbReference type="EC" id="2.7.11.1"/>
    </reaction>
</comment>
<dbReference type="GO" id="GO:0004674">
    <property type="term" value="F:protein serine/threonine kinase activity"/>
    <property type="evidence" value="ECO:0007669"/>
    <property type="project" value="UniProtKB-KW"/>
</dbReference>
<evidence type="ECO:0000256" key="1">
    <source>
        <dbReference type="ARBA" id="ARBA00012513"/>
    </source>
</evidence>
<dbReference type="EC" id="2.7.11.1" evidence="1"/>
<reference evidence="11 12" key="1">
    <citation type="journal article" date="2020" name="Cell Host Microbe">
        <title>Functional and Genomic Variation between Human-Derived Isolates of Lachnospiraceae Reveals Inter- and Intra-Species Diversity.</title>
        <authorList>
            <person name="Sorbara M.T."/>
            <person name="Littmann E.R."/>
            <person name="Fontana E."/>
            <person name="Moody T.U."/>
            <person name="Kohout C.E."/>
            <person name="Gjonbalaj M."/>
            <person name="Eaton V."/>
            <person name="Seok R."/>
            <person name="Leiner I.M."/>
            <person name="Pamer E.G."/>
        </authorList>
    </citation>
    <scope>NUCLEOTIDE SEQUENCE [LARGE SCALE GENOMIC DNA]</scope>
    <source>
        <strain evidence="11 12">MSK.17.74</strain>
    </source>
</reference>
<dbReference type="InterPro" id="IPR008271">
    <property type="entry name" value="Ser/Thr_kinase_AS"/>
</dbReference>
<dbReference type="PROSITE" id="PS50011">
    <property type="entry name" value="PROTEIN_KINASE_DOM"/>
    <property type="match status" value="1"/>
</dbReference>
<dbReference type="Gene3D" id="1.10.510.10">
    <property type="entry name" value="Transferase(Phosphotransferase) domain 1"/>
    <property type="match status" value="1"/>
</dbReference>
<organism evidence="11 12">
    <name type="scientific">Blautia faecis</name>
    <dbReference type="NCBI Taxonomy" id="871665"/>
    <lineage>
        <taxon>Bacteria</taxon>
        <taxon>Bacillati</taxon>
        <taxon>Bacillota</taxon>
        <taxon>Clostridia</taxon>
        <taxon>Lachnospirales</taxon>
        <taxon>Lachnospiraceae</taxon>
        <taxon>Blautia</taxon>
    </lineage>
</organism>
<sequence>MIIINLTGMILKMRYCILEQVGAGGEGHLYLARDMELGNYWAVKELPLEKKREARLLRLLEHPSIPRMVDYVENGDHCYLIMEYIRGKSLGQMLKEGHVFAVDELLSYGDTVLAVLEYLHGQKPPVYYGDLKPDNLMLSDSGKLYLVDFGSAVFGFGENQRICMGTEGFAAPEQYEGKVNSSSDLYALGKTLQALAGKNWLSVLWKAPGFALFLYKCTRPQGKRRFENAAQARKMLSGIGKRKGLARKNAAVVIGTTGILLAAGVFLAGSEQQAAFESALAEVTKGYYEIEENESSSLSKKFAAEADKKSTDKEADKFLLKKCEHAESALQKLQKEYTKDEEQRKLLLLLAVNAELQKEWERAAVYYEQLLLYAPEFAEGYGKYGLFLLRRGQKNSSRRLYVLYRSSKADGTDCKSVEIWEKQMESETGEGK</sequence>
<feature type="coiled-coil region" evidence="9">
    <location>
        <begin position="316"/>
        <end position="359"/>
    </location>
</feature>
<dbReference type="InterPro" id="IPR000719">
    <property type="entry name" value="Prot_kinase_dom"/>
</dbReference>
<feature type="domain" description="Protein kinase" evidence="10">
    <location>
        <begin position="15"/>
        <end position="319"/>
    </location>
</feature>
<dbReference type="RefSeq" id="WP_148461903.1">
    <property type="nucleotide sequence ID" value="NZ_JAAITS010000041.1"/>
</dbReference>
<keyword evidence="4" id="KW-0547">Nucleotide-binding</keyword>
<dbReference type="PANTHER" id="PTHR24363:SF0">
    <property type="entry name" value="SERINE_THREONINE KINASE LIKE DOMAIN CONTAINING 1"/>
    <property type="match status" value="1"/>
</dbReference>
<evidence type="ECO:0000256" key="4">
    <source>
        <dbReference type="ARBA" id="ARBA00022741"/>
    </source>
</evidence>
<keyword evidence="9" id="KW-0175">Coiled coil</keyword>
<keyword evidence="6" id="KW-0067">ATP-binding</keyword>
<dbReference type="SUPFAM" id="SSF56112">
    <property type="entry name" value="Protein kinase-like (PK-like)"/>
    <property type="match status" value="1"/>
</dbReference>
<keyword evidence="2 11" id="KW-0723">Serine/threonine-protein kinase</keyword>
<name>A0ABX2H927_9FIRM</name>
<proteinExistence type="predicted"/>
<dbReference type="InterPro" id="IPR011990">
    <property type="entry name" value="TPR-like_helical_dom_sf"/>
</dbReference>
<evidence type="ECO:0000256" key="9">
    <source>
        <dbReference type="SAM" id="Coils"/>
    </source>
</evidence>
<dbReference type="EMBL" id="JAAITS010000041">
    <property type="protein sequence ID" value="NSG86481.1"/>
    <property type="molecule type" value="Genomic_DNA"/>
</dbReference>
<dbReference type="SMART" id="SM00220">
    <property type="entry name" value="S_TKc"/>
    <property type="match status" value="1"/>
</dbReference>
<evidence type="ECO:0000256" key="2">
    <source>
        <dbReference type="ARBA" id="ARBA00022527"/>
    </source>
</evidence>
<keyword evidence="3" id="KW-0808">Transferase</keyword>
<evidence type="ECO:0000256" key="6">
    <source>
        <dbReference type="ARBA" id="ARBA00022840"/>
    </source>
</evidence>
<evidence type="ECO:0000256" key="8">
    <source>
        <dbReference type="ARBA" id="ARBA00048679"/>
    </source>
</evidence>
<evidence type="ECO:0000256" key="3">
    <source>
        <dbReference type="ARBA" id="ARBA00022679"/>
    </source>
</evidence>
<comment type="caution">
    <text evidence="11">The sequence shown here is derived from an EMBL/GenBank/DDBJ whole genome shotgun (WGS) entry which is preliminary data.</text>
</comment>
<evidence type="ECO:0000259" key="10">
    <source>
        <dbReference type="PROSITE" id="PS50011"/>
    </source>
</evidence>
<comment type="catalytic activity">
    <reaction evidence="8">
        <text>L-seryl-[protein] + ATP = O-phospho-L-seryl-[protein] + ADP + H(+)</text>
        <dbReference type="Rhea" id="RHEA:17989"/>
        <dbReference type="Rhea" id="RHEA-COMP:9863"/>
        <dbReference type="Rhea" id="RHEA-COMP:11604"/>
        <dbReference type="ChEBI" id="CHEBI:15378"/>
        <dbReference type="ChEBI" id="CHEBI:29999"/>
        <dbReference type="ChEBI" id="CHEBI:30616"/>
        <dbReference type="ChEBI" id="CHEBI:83421"/>
        <dbReference type="ChEBI" id="CHEBI:456216"/>
        <dbReference type="EC" id="2.7.11.1"/>
    </reaction>
</comment>
<dbReference type="InterPro" id="IPR011009">
    <property type="entry name" value="Kinase-like_dom_sf"/>
</dbReference>
<dbReference type="CDD" id="cd14014">
    <property type="entry name" value="STKc_PknB_like"/>
    <property type="match status" value="1"/>
</dbReference>
<keyword evidence="12" id="KW-1185">Reference proteome</keyword>
<evidence type="ECO:0000256" key="7">
    <source>
        <dbReference type="ARBA" id="ARBA00047899"/>
    </source>
</evidence>
<keyword evidence="5 11" id="KW-0418">Kinase</keyword>